<dbReference type="GO" id="GO:0005739">
    <property type="term" value="C:mitochondrion"/>
    <property type="evidence" value="ECO:0007669"/>
    <property type="project" value="TreeGrafter"/>
</dbReference>
<protein>
    <recommendedName>
        <fullName evidence="4">L-amino-acid oxidase</fullName>
        <ecNumber evidence="4">1.4.3.2</ecNumber>
    </recommendedName>
</protein>
<accession>A0A8D0DYS4</accession>
<name>A0A8D0DYS4_SALMN</name>
<dbReference type="InterPro" id="IPR036188">
    <property type="entry name" value="FAD/NAD-bd_sf"/>
</dbReference>
<dbReference type="GO" id="GO:0004362">
    <property type="term" value="F:glutathione-disulfide reductase (NADPH) activity"/>
    <property type="evidence" value="ECO:0007669"/>
    <property type="project" value="TreeGrafter"/>
</dbReference>
<dbReference type="GeneTree" id="ENSGT00940000159178"/>
<dbReference type="OMA" id="FGVACIN"/>
<evidence type="ECO:0000256" key="8">
    <source>
        <dbReference type="ARBA" id="ARBA00023284"/>
    </source>
</evidence>
<evidence type="ECO:0000313" key="9">
    <source>
        <dbReference type="Ensembl" id="ENSSMRP00000023715.1"/>
    </source>
</evidence>
<comment type="cofactor">
    <cofactor evidence="1">
        <name>FAD</name>
        <dbReference type="ChEBI" id="CHEBI:57692"/>
    </cofactor>
</comment>
<proteinExistence type="inferred from homology"/>
<comment type="similarity">
    <text evidence="3">Belongs to the class-I pyridine nucleotide-disulfide oxidoreductase family.</text>
</comment>
<dbReference type="GO" id="GO:0001716">
    <property type="term" value="F:L-amino-acid oxidase activity"/>
    <property type="evidence" value="ECO:0007669"/>
    <property type="project" value="UniProtKB-EC"/>
</dbReference>
<evidence type="ECO:0000313" key="10">
    <source>
        <dbReference type="Proteomes" id="UP000694421"/>
    </source>
</evidence>
<dbReference type="SUPFAM" id="SSF51905">
    <property type="entry name" value="FAD/NAD(P)-binding domain"/>
    <property type="match status" value="1"/>
</dbReference>
<dbReference type="PRINTS" id="PR00411">
    <property type="entry name" value="PNDRDTASEI"/>
</dbReference>
<evidence type="ECO:0000256" key="5">
    <source>
        <dbReference type="ARBA" id="ARBA00023002"/>
    </source>
</evidence>
<keyword evidence="8" id="KW-0676">Redox-active center</keyword>
<dbReference type="GO" id="GO:0006749">
    <property type="term" value="P:glutathione metabolic process"/>
    <property type="evidence" value="ECO:0007669"/>
    <property type="project" value="TreeGrafter"/>
</dbReference>
<dbReference type="Gene3D" id="3.50.50.60">
    <property type="entry name" value="FAD/NAD(P)-binding domain"/>
    <property type="match status" value="1"/>
</dbReference>
<reference evidence="9" key="1">
    <citation type="submission" date="2025-08" db="UniProtKB">
        <authorList>
            <consortium name="Ensembl"/>
        </authorList>
    </citation>
    <scope>IDENTIFICATION</scope>
</reference>
<dbReference type="GO" id="GO:0045454">
    <property type="term" value="P:cell redox homeostasis"/>
    <property type="evidence" value="ECO:0007669"/>
    <property type="project" value="InterPro"/>
</dbReference>
<dbReference type="GO" id="GO:0034599">
    <property type="term" value="P:cellular response to oxidative stress"/>
    <property type="evidence" value="ECO:0007669"/>
    <property type="project" value="TreeGrafter"/>
</dbReference>
<sequence>LSCRPYGYGLIVTGGGSGGLACSKEAATLGKKILVLDYAYVASTTLGITWDFGVACINVGCISKKLIHYAAAFLGQHYFWKICHPSQVFPK</sequence>
<evidence type="ECO:0000256" key="3">
    <source>
        <dbReference type="ARBA" id="ARBA00007532"/>
    </source>
</evidence>
<dbReference type="InterPro" id="IPR046952">
    <property type="entry name" value="GSHR/TRXR-like"/>
</dbReference>
<evidence type="ECO:0000256" key="4">
    <source>
        <dbReference type="ARBA" id="ARBA00012806"/>
    </source>
</evidence>
<evidence type="ECO:0000256" key="2">
    <source>
        <dbReference type="ARBA" id="ARBA00005465"/>
    </source>
</evidence>
<dbReference type="PANTHER" id="PTHR42737:SF6">
    <property type="entry name" value="THIOREDOXIN-DISULFIDE REDUCTASE"/>
    <property type="match status" value="1"/>
</dbReference>
<evidence type="ECO:0000256" key="1">
    <source>
        <dbReference type="ARBA" id="ARBA00001974"/>
    </source>
</evidence>
<dbReference type="Proteomes" id="UP000694421">
    <property type="component" value="Unplaced"/>
</dbReference>
<dbReference type="AlphaFoldDB" id="A0A8D0DYS4"/>
<dbReference type="EC" id="1.4.3.2" evidence="4"/>
<keyword evidence="10" id="KW-1185">Reference proteome</keyword>
<dbReference type="Ensembl" id="ENSSMRT00000027778.1">
    <property type="protein sequence ID" value="ENSSMRP00000023715.1"/>
    <property type="gene ID" value="ENSSMRG00000018399.1"/>
</dbReference>
<evidence type="ECO:0000256" key="6">
    <source>
        <dbReference type="ARBA" id="ARBA00023157"/>
    </source>
</evidence>
<dbReference type="GO" id="GO:0050660">
    <property type="term" value="F:flavin adenine dinucleotide binding"/>
    <property type="evidence" value="ECO:0007669"/>
    <property type="project" value="InterPro"/>
</dbReference>
<keyword evidence="6" id="KW-1015">Disulfide bond</keyword>
<keyword evidence="5" id="KW-0560">Oxidoreductase</keyword>
<reference evidence="9" key="2">
    <citation type="submission" date="2025-09" db="UniProtKB">
        <authorList>
            <consortium name="Ensembl"/>
        </authorList>
    </citation>
    <scope>IDENTIFICATION</scope>
</reference>
<organism evidence="9 10">
    <name type="scientific">Salvator merianae</name>
    <name type="common">Argentine black and white tegu</name>
    <name type="synonym">Tupinambis merianae</name>
    <dbReference type="NCBI Taxonomy" id="96440"/>
    <lineage>
        <taxon>Eukaryota</taxon>
        <taxon>Metazoa</taxon>
        <taxon>Chordata</taxon>
        <taxon>Craniata</taxon>
        <taxon>Vertebrata</taxon>
        <taxon>Euteleostomi</taxon>
        <taxon>Lepidosauria</taxon>
        <taxon>Squamata</taxon>
        <taxon>Bifurcata</taxon>
        <taxon>Unidentata</taxon>
        <taxon>Episquamata</taxon>
        <taxon>Laterata</taxon>
        <taxon>Teiioidea</taxon>
        <taxon>Teiidae</taxon>
        <taxon>Salvator</taxon>
    </lineage>
</organism>
<comment type="similarity">
    <text evidence="2">Belongs to the flavin monoamine oxidase family. FIG1 subfamily.</text>
</comment>
<dbReference type="PANTHER" id="PTHR42737">
    <property type="entry name" value="GLUTATHIONE REDUCTASE"/>
    <property type="match status" value="1"/>
</dbReference>
<dbReference type="GO" id="GO:0005829">
    <property type="term" value="C:cytosol"/>
    <property type="evidence" value="ECO:0007669"/>
    <property type="project" value="TreeGrafter"/>
</dbReference>
<keyword evidence="7" id="KW-0325">Glycoprotein</keyword>
<evidence type="ECO:0000256" key="7">
    <source>
        <dbReference type="ARBA" id="ARBA00023180"/>
    </source>
</evidence>